<evidence type="ECO:0000313" key="2">
    <source>
        <dbReference type="EMBL" id="KAL1536559.1"/>
    </source>
</evidence>
<dbReference type="AlphaFoldDB" id="A0ABD1G047"/>
<proteinExistence type="predicted"/>
<dbReference type="PANTHER" id="PTHR34666:SF1">
    <property type="entry name" value="OS02G0554800 PROTEIN"/>
    <property type="match status" value="1"/>
</dbReference>
<feature type="compositionally biased region" description="Polar residues" evidence="1">
    <location>
        <begin position="95"/>
        <end position="104"/>
    </location>
</feature>
<keyword evidence="3" id="KW-1185">Reference proteome</keyword>
<dbReference type="EMBL" id="JBEAFC010000011">
    <property type="protein sequence ID" value="KAL1536559.1"/>
    <property type="molecule type" value="Genomic_DNA"/>
</dbReference>
<feature type="compositionally biased region" description="Acidic residues" evidence="1">
    <location>
        <begin position="57"/>
        <end position="67"/>
    </location>
</feature>
<dbReference type="Proteomes" id="UP001567538">
    <property type="component" value="Unassembled WGS sequence"/>
</dbReference>
<dbReference type="PANTHER" id="PTHR34666">
    <property type="entry name" value="EXPRESSED PROTEIN"/>
    <property type="match status" value="1"/>
</dbReference>
<sequence length="155" mass="17737">MIAAEEFTFPVISSNAALNLALLPPLWRISDPDQESTAATQRRQFASQVLKIDYAEEDLQREEAETESQEKMDLLWEDFNEGLQSSELSEETSENHQSNSNNKSGGDEFEDLDLEECANVRQLKLIRAKPRKMESLVKVVKKLFARTNLQKSNHH</sequence>
<feature type="region of interest" description="Disordered" evidence="1">
    <location>
        <begin position="83"/>
        <end position="110"/>
    </location>
</feature>
<organism evidence="2 3">
    <name type="scientific">Salvia divinorum</name>
    <name type="common">Maria pastora</name>
    <name type="synonym">Diviner's sage</name>
    <dbReference type="NCBI Taxonomy" id="28513"/>
    <lineage>
        <taxon>Eukaryota</taxon>
        <taxon>Viridiplantae</taxon>
        <taxon>Streptophyta</taxon>
        <taxon>Embryophyta</taxon>
        <taxon>Tracheophyta</taxon>
        <taxon>Spermatophyta</taxon>
        <taxon>Magnoliopsida</taxon>
        <taxon>eudicotyledons</taxon>
        <taxon>Gunneridae</taxon>
        <taxon>Pentapetalae</taxon>
        <taxon>asterids</taxon>
        <taxon>lamiids</taxon>
        <taxon>Lamiales</taxon>
        <taxon>Lamiaceae</taxon>
        <taxon>Nepetoideae</taxon>
        <taxon>Mentheae</taxon>
        <taxon>Salviinae</taxon>
        <taxon>Salvia</taxon>
        <taxon>Salvia subgen. Calosphace</taxon>
    </lineage>
</organism>
<name>A0ABD1G047_SALDI</name>
<protein>
    <submittedName>
        <fullName evidence="2">Uncharacterized protein</fullName>
    </submittedName>
</protein>
<comment type="caution">
    <text evidence="2">The sequence shown here is derived from an EMBL/GenBank/DDBJ whole genome shotgun (WGS) entry which is preliminary data.</text>
</comment>
<evidence type="ECO:0000313" key="3">
    <source>
        <dbReference type="Proteomes" id="UP001567538"/>
    </source>
</evidence>
<reference evidence="2 3" key="1">
    <citation type="submission" date="2024-06" db="EMBL/GenBank/DDBJ databases">
        <title>A chromosome level genome sequence of Diviner's sage (Salvia divinorum).</title>
        <authorList>
            <person name="Ford S.A."/>
            <person name="Ro D.-K."/>
            <person name="Ness R.W."/>
            <person name="Phillips M.A."/>
        </authorList>
    </citation>
    <scope>NUCLEOTIDE SEQUENCE [LARGE SCALE GENOMIC DNA]</scope>
    <source>
        <strain evidence="2">SAF-2024a</strain>
        <tissue evidence="2">Leaf</tissue>
    </source>
</reference>
<evidence type="ECO:0000256" key="1">
    <source>
        <dbReference type="SAM" id="MobiDB-lite"/>
    </source>
</evidence>
<feature type="region of interest" description="Disordered" evidence="1">
    <location>
        <begin position="57"/>
        <end position="76"/>
    </location>
</feature>
<accession>A0ABD1G047</accession>
<gene>
    <name evidence="2" type="ORF">AAHA92_29191</name>
</gene>